<sequence>MTTAMSLRLHGVTKAYRGRTVLGPIDLTLEAGRVYGLIGENGAGKSTLIRIITGTTSPSSGSVELFGARGGRGLAAARRRMGYMPDASSAYPGLSARANLEVRCLEWGVPASGVDGLLEAVGLETAGKKRVRAFSMGMRRRLDLAVALLGDPELVVMDEPVNGLDPTGIIEVRELVRRVNRERGTTFLVSSHILPELAEVATDYVVVSQGRLAGTVPARDAVGAASLEALYGRLVRGGDR</sequence>
<dbReference type="GO" id="GO:0016887">
    <property type="term" value="F:ATP hydrolysis activity"/>
    <property type="evidence" value="ECO:0007669"/>
    <property type="project" value="InterPro"/>
</dbReference>
<accession>A0A5K1J625</accession>
<dbReference type="RefSeq" id="WP_152076707.1">
    <property type="nucleotide sequence ID" value="NZ_CAAKNU010000105.1"/>
</dbReference>
<protein>
    <submittedName>
        <fullName evidence="6">Putative ABC transporter ATP-binding protein YxlF</fullName>
        <ecNumber evidence="6">3.6.3.-</ecNumber>
    </submittedName>
</protein>
<name>A0A5K1J625_9ACTN</name>
<dbReference type="EMBL" id="CABWIE010000023">
    <property type="protein sequence ID" value="VWL98929.1"/>
    <property type="molecule type" value="Genomic_DNA"/>
</dbReference>
<dbReference type="AlphaFoldDB" id="A0A5K1J625"/>
<keyword evidence="4 6" id="KW-0067">ATP-binding</keyword>
<dbReference type="Proteomes" id="UP000361836">
    <property type="component" value="Unassembled WGS sequence"/>
</dbReference>
<evidence type="ECO:0000259" key="5">
    <source>
        <dbReference type="PROSITE" id="PS50893"/>
    </source>
</evidence>
<evidence type="ECO:0000256" key="1">
    <source>
        <dbReference type="ARBA" id="ARBA00005417"/>
    </source>
</evidence>
<feature type="domain" description="ABC transporter" evidence="5">
    <location>
        <begin position="7"/>
        <end position="234"/>
    </location>
</feature>
<dbReference type="InterPro" id="IPR003439">
    <property type="entry name" value="ABC_transporter-like_ATP-bd"/>
</dbReference>
<keyword evidence="7" id="KW-1185">Reference proteome</keyword>
<dbReference type="Gene3D" id="3.40.50.300">
    <property type="entry name" value="P-loop containing nucleotide triphosphate hydrolases"/>
    <property type="match status" value="1"/>
</dbReference>
<dbReference type="EC" id="3.6.3.-" evidence="6"/>
<evidence type="ECO:0000256" key="4">
    <source>
        <dbReference type="ARBA" id="ARBA00022840"/>
    </source>
</evidence>
<evidence type="ECO:0000313" key="6">
    <source>
        <dbReference type="EMBL" id="VWL98929.1"/>
    </source>
</evidence>
<evidence type="ECO:0000313" key="7">
    <source>
        <dbReference type="Proteomes" id="UP000361836"/>
    </source>
</evidence>
<dbReference type="SMART" id="SM00382">
    <property type="entry name" value="AAA"/>
    <property type="match status" value="1"/>
</dbReference>
<dbReference type="GO" id="GO:0005524">
    <property type="term" value="F:ATP binding"/>
    <property type="evidence" value="ECO:0007669"/>
    <property type="project" value="UniProtKB-KW"/>
</dbReference>
<reference evidence="6 7" key="1">
    <citation type="submission" date="2019-10" db="EMBL/GenBank/DDBJ databases">
        <authorList>
            <person name="Wolf R A."/>
        </authorList>
    </citation>
    <scope>NUCLEOTIDE SEQUENCE [LARGE SCALE GENOMIC DNA]</scope>
    <source>
        <strain evidence="6">Collinsella_aerofaciens_MC2</strain>
    </source>
</reference>
<dbReference type="PANTHER" id="PTHR43335">
    <property type="entry name" value="ABC TRANSPORTER, ATP-BINDING PROTEIN"/>
    <property type="match status" value="1"/>
</dbReference>
<keyword evidence="2" id="KW-0813">Transport</keyword>
<keyword evidence="3" id="KW-0547">Nucleotide-binding</keyword>
<comment type="similarity">
    <text evidence="1">Belongs to the ABC transporter superfamily.</text>
</comment>
<dbReference type="InterPro" id="IPR003593">
    <property type="entry name" value="AAA+_ATPase"/>
</dbReference>
<dbReference type="PROSITE" id="PS50893">
    <property type="entry name" value="ABC_TRANSPORTER_2"/>
    <property type="match status" value="1"/>
</dbReference>
<dbReference type="PANTHER" id="PTHR43335:SF8">
    <property type="entry name" value="ABC TRANSPORTER, ATP-BINDING PROTEIN"/>
    <property type="match status" value="1"/>
</dbReference>
<gene>
    <name evidence="6" type="primary">yxlF_5</name>
    <name evidence="6" type="ORF">KCJAJFAP_02272</name>
</gene>
<organism evidence="6 7">
    <name type="scientific">Collinsella aerofaciens</name>
    <dbReference type="NCBI Taxonomy" id="74426"/>
    <lineage>
        <taxon>Bacteria</taxon>
        <taxon>Bacillati</taxon>
        <taxon>Actinomycetota</taxon>
        <taxon>Coriobacteriia</taxon>
        <taxon>Coriobacteriales</taxon>
        <taxon>Coriobacteriaceae</taxon>
        <taxon>Collinsella</taxon>
    </lineage>
</organism>
<keyword evidence="6" id="KW-0378">Hydrolase</keyword>
<dbReference type="SUPFAM" id="SSF52540">
    <property type="entry name" value="P-loop containing nucleoside triphosphate hydrolases"/>
    <property type="match status" value="1"/>
</dbReference>
<proteinExistence type="inferred from homology"/>
<evidence type="ECO:0000256" key="2">
    <source>
        <dbReference type="ARBA" id="ARBA00022448"/>
    </source>
</evidence>
<dbReference type="Pfam" id="PF00005">
    <property type="entry name" value="ABC_tran"/>
    <property type="match status" value="1"/>
</dbReference>
<evidence type="ECO:0000256" key="3">
    <source>
        <dbReference type="ARBA" id="ARBA00022741"/>
    </source>
</evidence>
<dbReference type="InterPro" id="IPR027417">
    <property type="entry name" value="P-loop_NTPase"/>
</dbReference>